<dbReference type="Gene3D" id="3.20.20.30">
    <property type="entry name" value="Luciferase-like domain"/>
    <property type="match status" value="1"/>
</dbReference>
<dbReference type="PANTHER" id="PTHR42847">
    <property type="entry name" value="ALKANESULFONATE MONOOXYGENASE"/>
    <property type="match status" value="1"/>
</dbReference>
<dbReference type="InterPro" id="IPR011251">
    <property type="entry name" value="Luciferase-like_dom"/>
</dbReference>
<evidence type="ECO:0000256" key="2">
    <source>
        <dbReference type="ARBA" id="ARBA00022643"/>
    </source>
</evidence>
<organism evidence="6 7">
    <name type="scientific">Saccharopolyspora shandongensis</name>
    <dbReference type="NCBI Taxonomy" id="418495"/>
    <lineage>
        <taxon>Bacteria</taxon>
        <taxon>Bacillati</taxon>
        <taxon>Actinomycetota</taxon>
        <taxon>Actinomycetes</taxon>
        <taxon>Pseudonocardiales</taxon>
        <taxon>Pseudonocardiaceae</taxon>
        <taxon>Saccharopolyspora</taxon>
    </lineage>
</organism>
<keyword evidence="2" id="KW-0288">FMN</keyword>
<dbReference type="NCBIfam" id="TIGR03621">
    <property type="entry name" value="F420_MSMEG_2516"/>
    <property type="match status" value="1"/>
</dbReference>
<keyword evidence="7" id="KW-1185">Reference proteome</keyword>
<evidence type="ECO:0000256" key="1">
    <source>
        <dbReference type="ARBA" id="ARBA00022630"/>
    </source>
</evidence>
<protein>
    <submittedName>
        <fullName evidence="6">Probable F420-dependent oxidoreductase, MSMEG_2516 family</fullName>
    </submittedName>
</protein>
<evidence type="ECO:0000256" key="4">
    <source>
        <dbReference type="ARBA" id="ARBA00023033"/>
    </source>
</evidence>
<dbReference type="GO" id="GO:0046306">
    <property type="term" value="P:alkanesulfonate catabolic process"/>
    <property type="evidence" value="ECO:0007669"/>
    <property type="project" value="TreeGrafter"/>
</dbReference>
<name>A0A1H2XME6_9PSEU</name>
<reference evidence="7" key="1">
    <citation type="submission" date="2016-10" db="EMBL/GenBank/DDBJ databases">
        <authorList>
            <person name="Varghese N."/>
            <person name="Submissions S."/>
        </authorList>
    </citation>
    <scope>NUCLEOTIDE SEQUENCE [LARGE SCALE GENOMIC DNA]</scope>
    <source>
        <strain evidence="7">CGMCC 4.3530</strain>
    </source>
</reference>
<evidence type="ECO:0000259" key="5">
    <source>
        <dbReference type="Pfam" id="PF00296"/>
    </source>
</evidence>
<dbReference type="InterPro" id="IPR050172">
    <property type="entry name" value="SsuD_RutA_monooxygenase"/>
</dbReference>
<keyword evidence="4" id="KW-0503">Monooxygenase</keyword>
<gene>
    <name evidence="6" type="ORF">SAMN05216215_1006138</name>
</gene>
<keyword evidence="1" id="KW-0285">Flavoprotein</keyword>
<sequence length="337" mass="37057">MERSPSAELLVIAQGMPQHDPMTDFRFSYNIFGLEEPPAFAETCRRAERYGYDAVFAADHLGLASPFPTLVAAAQATERLRVGTLVLNAPFWNPALLAREIATTDVLTGGRLEVGLGAGHMKWEFDEAGIEWESFGSRAERLRATIDELGRLFAADGYEQQAAMRENFDIPVLRPVQRSGFGGYGPPLIVGGTGDRILQIAAETADVVGIAGAFQVKGQPPGTLRIGTAAEADERVRYARERAGDRADRVQWHALVQLVVITDDRAVAAEKLLERFGSMMTADELLETPFAFIGSVEQIADQVLRNRERYGFTYYTVHGPYMDAFAPVIERVRSATS</sequence>
<keyword evidence="3" id="KW-0560">Oxidoreductase</keyword>
<dbReference type="EMBL" id="FNOK01000006">
    <property type="protein sequence ID" value="SDW93970.1"/>
    <property type="molecule type" value="Genomic_DNA"/>
</dbReference>
<feature type="domain" description="Luciferase-like" evidence="5">
    <location>
        <begin position="38"/>
        <end position="280"/>
    </location>
</feature>
<accession>A0A1H2XME6</accession>
<dbReference type="PANTHER" id="PTHR42847:SF4">
    <property type="entry name" value="ALKANESULFONATE MONOOXYGENASE-RELATED"/>
    <property type="match status" value="1"/>
</dbReference>
<dbReference type="Proteomes" id="UP000199529">
    <property type="component" value="Unassembled WGS sequence"/>
</dbReference>
<proteinExistence type="predicted"/>
<evidence type="ECO:0000313" key="6">
    <source>
        <dbReference type="EMBL" id="SDW93970.1"/>
    </source>
</evidence>
<dbReference type="Pfam" id="PF00296">
    <property type="entry name" value="Bac_luciferase"/>
    <property type="match status" value="1"/>
</dbReference>
<dbReference type="InterPro" id="IPR019923">
    <property type="entry name" value="Lucif-like_OxRdtase_MSMEG_2516"/>
</dbReference>
<dbReference type="RefSeq" id="WP_245761028.1">
    <property type="nucleotide sequence ID" value="NZ_FNOK01000006.1"/>
</dbReference>
<evidence type="ECO:0000313" key="7">
    <source>
        <dbReference type="Proteomes" id="UP000199529"/>
    </source>
</evidence>
<dbReference type="STRING" id="418495.SAMN05216215_1006138"/>
<dbReference type="AlphaFoldDB" id="A0A1H2XME6"/>
<dbReference type="InterPro" id="IPR036661">
    <property type="entry name" value="Luciferase-like_sf"/>
</dbReference>
<evidence type="ECO:0000256" key="3">
    <source>
        <dbReference type="ARBA" id="ARBA00023002"/>
    </source>
</evidence>
<dbReference type="SUPFAM" id="SSF51679">
    <property type="entry name" value="Bacterial luciferase-like"/>
    <property type="match status" value="1"/>
</dbReference>
<dbReference type="GO" id="GO:0008726">
    <property type="term" value="F:alkanesulfonate monooxygenase activity"/>
    <property type="evidence" value="ECO:0007669"/>
    <property type="project" value="TreeGrafter"/>
</dbReference>